<organism evidence="2 3">
    <name type="scientific">Mesorhizobium waimense</name>
    <dbReference type="NCBI Taxonomy" id="1300307"/>
    <lineage>
        <taxon>Bacteria</taxon>
        <taxon>Pseudomonadati</taxon>
        <taxon>Pseudomonadota</taxon>
        <taxon>Alphaproteobacteria</taxon>
        <taxon>Hyphomicrobiales</taxon>
        <taxon>Phyllobacteriaceae</taxon>
        <taxon>Mesorhizobium</taxon>
    </lineage>
</organism>
<name>A0A3A5L1I4_9HYPH</name>
<reference evidence="2 3" key="1">
    <citation type="submission" date="2018-09" db="EMBL/GenBank/DDBJ databases">
        <title>Mesorhizobium carmichaelinearum sp. nov. isolated from Carmichaelinea spp. root nodules in New Zealand.</title>
        <authorList>
            <person name="De Meyer S.E."/>
        </authorList>
    </citation>
    <scope>NUCLEOTIDE SEQUENCE [LARGE SCALE GENOMIC DNA]</scope>
    <source>
        <strain evidence="2 3">ICMP19557</strain>
    </source>
</reference>
<evidence type="ECO:0000313" key="2">
    <source>
        <dbReference type="EMBL" id="RJT41999.1"/>
    </source>
</evidence>
<sequence length="68" mass="7052">MGAWAMLCILLSIAFGVSSAASLLWVATADIEKRVDAWMIAALLAAASLISFVLALWFAIANAAQGLA</sequence>
<dbReference type="EMBL" id="QZWZ01000002">
    <property type="protein sequence ID" value="RJT41999.1"/>
    <property type="molecule type" value="Genomic_DNA"/>
</dbReference>
<evidence type="ECO:0000256" key="1">
    <source>
        <dbReference type="SAM" id="Phobius"/>
    </source>
</evidence>
<gene>
    <name evidence="2" type="ORF">D3227_04790</name>
</gene>
<accession>A0A3A5L1I4</accession>
<comment type="caution">
    <text evidence="2">The sequence shown here is derived from an EMBL/GenBank/DDBJ whole genome shotgun (WGS) entry which is preliminary data.</text>
</comment>
<protein>
    <submittedName>
        <fullName evidence="2">Uncharacterized protein</fullName>
    </submittedName>
</protein>
<keyword evidence="3" id="KW-1185">Reference proteome</keyword>
<keyword evidence="1" id="KW-0812">Transmembrane</keyword>
<evidence type="ECO:0000313" key="3">
    <source>
        <dbReference type="Proteomes" id="UP000272706"/>
    </source>
</evidence>
<feature type="transmembrane region" description="Helical" evidence="1">
    <location>
        <begin position="39"/>
        <end position="60"/>
    </location>
</feature>
<dbReference type="RefSeq" id="WP_120012955.1">
    <property type="nucleotide sequence ID" value="NZ_QZWZ01000002.1"/>
</dbReference>
<proteinExistence type="predicted"/>
<keyword evidence="1" id="KW-0472">Membrane</keyword>
<dbReference type="Proteomes" id="UP000272706">
    <property type="component" value="Unassembled WGS sequence"/>
</dbReference>
<keyword evidence="1" id="KW-1133">Transmembrane helix</keyword>
<dbReference type="AlphaFoldDB" id="A0A3A5L1I4"/>